<dbReference type="EMBL" id="AEUV02000002">
    <property type="protein sequence ID" value="EHI73336.1"/>
    <property type="molecule type" value="Genomic_DNA"/>
</dbReference>
<gene>
    <name evidence="2" type="ORF">STRCR_2035</name>
</gene>
<protein>
    <submittedName>
        <fullName evidence="2">Lipoprotein</fullName>
    </submittedName>
</protein>
<keyword evidence="3" id="KW-1185">Reference proteome</keyword>
<feature type="chain" id="PRO_5039272167" evidence="1">
    <location>
        <begin position="26"/>
        <end position="163"/>
    </location>
</feature>
<dbReference type="STRING" id="873449.STRCR_2035"/>
<organism evidence="2 3">
    <name type="scientific">Streptococcus criceti HS-6</name>
    <dbReference type="NCBI Taxonomy" id="873449"/>
    <lineage>
        <taxon>Bacteria</taxon>
        <taxon>Bacillati</taxon>
        <taxon>Bacillota</taxon>
        <taxon>Bacilli</taxon>
        <taxon>Lactobacillales</taxon>
        <taxon>Streptococcaceae</taxon>
        <taxon>Streptococcus</taxon>
    </lineage>
</organism>
<dbReference type="RefSeq" id="WP_003048892.1">
    <property type="nucleotide sequence ID" value="NZ_AEUV02000002.1"/>
</dbReference>
<dbReference type="AlphaFoldDB" id="G5JRM6"/>
<keyword evidence="2" id="KW-0449">Lipoprotein</keyword>
<reference evidence="2" key="1">
    <citation type="submission" date="2011-07" db="EMBL/GenBank/DDBJ databases">
        <authorList>
            <person name="Stanhope M.J."/>
            <person name="Durkin A.S."/>
            <person name="Hostetler J."/>
            <person name="Kim M."/>
            <person name="Radune D."/>
            <person name="Singh I."/>
            <person name="Town C.D."/>
        </authorList>
    </citation>
    <scope>NUCLEOTIDE SEQUENCE [LARGE SCALE GENOMIC DNA]</scope>
    <source>
        <strain evidence="2">HS-6</strain>
    </source>
</reference>
<sequence length="163" mass="19074">MTLKKIIKFLVAVSVSIFLVSCSLTETNNQGGSEALTVTNVHDHVVRGRTTEEELVKLFGEPRKKIHDSSKVEELYDNYKDQEGGMFDLLDDNTNYYKTEKYVKVDYSDDSFYDSCYIYHSNDLGLEFVRFYIKDDLVRYYHFGDITDKSIAKKDKYLRQIIE</sequence>
<dbReference type="PROSITE" id="PS51257">
    <property type="entry name" value="PROKAR_LIPOPROTEIN"/>
    <property type="match status" value="1"/>
</dbReference>
<evidence type="ECO:0000256" key="1">
    <source>
        <dbReference type="SAM" id="SignalP"/>
    </source>
</evidence>
<dbReference type="Proteomes" id="UP000004322">
    <property type="component" value="Unassembled WGS sequence"/>
</dbReference>
<feature type="signal peptide" evidence="1">
    <location>
        <begin position="1"/>
        <end position="25"/>
    </location>
</feature>
<keyword evidence="1" id="KW-0732">Signal</keyword>
<evidence type="ECO:0000313" key="3">
    <source>
        <dbReference type="Proteomes" id="UP000004322"/>
    </source>
</evidence>
<accession>G5JRM6</accession>
<evidence type="ECO:0000313" key="2">
    <source>
        <dbReference type="EMBL" id="EHI73336.1"/>
    </source>
</evidence>
<proteinExistence type="predicted"/>
<name>G5JRM6_STRCG</name>
<comment type="caution">
    <text evidence="2">The sequence shown here is derived from an EMBL/GenBank/DDBJ whole genome shotgun (WGS) entry which is preliminary data.</text>
</comment>
<dbReference type="OrthoDB" id="2238600at2"/>